<dbReference type="AlphaFoldDB" id="A0A7J8ZBD3"/>
<keyword evidence="2" id="KW-1185">Reference proteome</keyword>
<proteinExistence type="predicted"/>
<comment type="caution">
    <text evidence="1">The sequence shown here is derived from an EMBL/GenBank/DDBJ whole genome shotgun (WGS) entry which is preliminary data.</text>
</comment>
<evidence type="ECO:0000313" key="2">
    <source>
        <dbReference type="Proteomes" id="UP000593574"/>
    </source>
</evidence>
<sequence>MVLSQYGYDQCVPTIVGLNRVEVSDQDLRVWKKLEEIQIKWSQTLSLQSGTFFNHSPQKLISSGTLKEAKSLCLCNSRERGRSQ</sequence>
<reference evidence="1 2" key="1">
    <citation type="journal article" date="2019" name="Genome Biol. Evol.">
        <title>Insights into the evolution of the New World diploid cottons (Gossypium, subgenus Houzingenia) based on genome sequencing.</title>
        <authorList>
            <person name="Grover C.E."/>
            <person name="Arick M.A. 2nd"/>
            <person name="Thrash A."/>
            <person name="Conover J.L."/>
            <person name="Sanders W.S."/>
            <person name="Peterson D.G."/>
            <person name="Frelichowski J.E."/>
            <person name="Scheffler J.A."/>
            <person name="Scheffler B.E."/>
            <person name="Wendel J.F."/>
        </authorList>
    </citation>
    <scope>NUCLEOTIDE SEQUENCE [LARGE SCALE GENOMIC DNA]</scope>
    <source>
        <strain evidence="1">4</strain>
        <tissue evidence="1">Leaf</tissue>
    </source>
</reference>
<gene>
    <name evidence="1" type="ORF">Golax_024214</name>
</gene>
<protein>
    <submittedName>
        <fullName evidence="1">Uncharacterized protein</fullName>
    </submittedName>
</protein>
<organism evidence="1 2">
    <name type="scientific">Gossypium laxum</name>
    <dbReference type="NCBI Taxonomy" id="34288"/>
    <lineage>
        <taxon>Eukaryota</taxon>
        <taxon>Viridiplantae</taxon>
        <taxon>Streptophyta</taxon>
        <taxon>Embryophyta</taxon>
        <taxon>Tracheophyta</taxon>
        <taxon>Spermatophyta</taxon>
        <taxon>Magnoliopsida</taxon>
        <taxon>eudicotyledons</taxon>
        <taxon>Gunneridae</taxon>
        <taxon>Pentapetalae</taxon>
        <taxon>rosids</taxon>
        <taxon>malvids</taxon>
        <taxon>Malvales</taxon>
        <taxon>Malvaceae</taxon>
        <taxon>Malvoideae</taxon>
        <taxon>Gossypium</taxon>
    </lineage>
</organism>
<name>A0A7J8ZBD3_9ROSI</name>
<dbReference type="EMBL" id="JABEZV010000004">
    <property type="protein sequence ID" value="MBA0709158.1"/>
    <property type="molecule type" value="Genomic_DNA"/>
</dbReference>
<accession>A0A7J8ZBD3</accession>
<evidence type="ECO:0000313" key="1">
    <source>
        <dbReference type="EMBL" id="MBA0709158.1"/>
    </source>
</evidence>
<feature type="non-terminal residue" evidence="1">
    <location>
        <position position="84"/>
    </location>
</feature>
<dbReference type="Proteomes" id="UP000593574">
    <property type="component" value="Unassembled WGS sequence"/>
</dbReference>